<dbReference type="EMBL" id="VSSQ01068880">
    <property type="protein sequence ID" value="MPN21010.1"/>
    <property type="molecule type" value="Genomic_DNA"/>
</dbReference>
<sequence>MCQVPCCFQSLVDGIKVCFQTQCMVVNSYIMMSIVDQIHTPGADTLLLFAKDSFIGLLRGHTGYIDAVNIDVIGKYIFISFYFLCDLAVTKGPYREKNR</sequence>
<organism evidence="1">
    <name type="scientific">bioreactor metagenome</name>
    <dbReference type="NCBI Taxonomy" id="1076179"/>
    <lineage>
        <taxon>unclassified sequences</taxon>
        <taxon>metagenomes</taxon>
        <taxon>ecological metagenomes</taxon>
    </lineage>
</organism>
<protein>
    <submittedName>
        <fullName evidence="1">Uncharacterized protein</fullName>
    </submittedName>
</protein>
<evidence type="ECO:0000313" key="1">
    <source>
        <dbReference type="EMBL" id="MPN21010.1"/>
    </source>
</evidence>
<comment type="caution">
    <text evidence="1">The sequence shown here is derived from an EMBL/GenBank/DDBJ whole genome shotgun (WGS) entry which is preliminary data.</text>
</comment>
<gene>
    <name evidence="1" type="ORF">SDC9_168389</name>
</gene>
<dbReference type="AlphaFoldDB" id="A0A645G514"/>
<proteinExistence type="predicted"/>
<reference evidence="1" key="1">
    <citation type="submission" date="2019-08" db="EMBL/GenBank/DDBJ databases">
        <authorList>
            <person name="Kucharzyk K."/>
            <person name="Murdoch R.W."/>
            <person name="Higgins S."/>
            <person name="Loffler F."/>
        </authorList>
    </citation>
    <scope>NUCLEOTIDE SEQUENCE</scope>
</reference>
<name>A0A645G514_9ZZZZ</name>
<accession>A0A645G514</accession>